<dbReference type="InterPro" id="IPR051888">
    <property type="entry name" value="UPF0148_domain"/>
</dbReference>
<keyword evidence="3" id="KW-1185">Reference proteome</keyword>
<proteinExistence type="predicted"/>
<dbReference type="Proteomes" id="UP000759537">
    <property type="component" value="Unassembled WGS sequence"/>
</dbReference>
<reference evidence="2" key="1">
    <citation type="submission" date="2019-10" db="EMBL/GenBank/DDBJ databases">
        <authorList>
            <consortium name="DOE Joint Genome Institute"/>
            <person name="Kuo A."/>
            <person name="Miyauchi S."/>
            <person name="Kiss E."/>
            <person name="Drula E."/>
            <person name="Kohler A."/>
            <person name="Sanchez-Garcia M."/>
            <person name="Andreopoulos B."/>
            <person name="Barry K.W."/>
            <person name="Bonito G."/>
            <person name="Buee M."/>
            <person name="Carver A."/>
            <person name="Chen C."/>
            <person name="Cichocki N."/>
            <person name="Clum A."/>
            <person name="Culley D."/>
            <person name="Crous P.W."/>
            <person name="Fauchery L."/>
            <person name="Girlanda M."/>
            <person name="Hayes R."/>
            <person name="Keri Z."/>
            <person name="LaButti K."/>
            <person name="Lipzen A."/>
            <person name="Lombard V."/>
            <person name="Magnuson J."/>
            <person name="Maillard F."/>
            <person name="Morin E."/>
            <person name="Murat C."/>
            <person name="Nolan M."/>
            <person name="Ohm R."/>
            <person name="Pangilinan J."/>
            <person name="Pereira M."/>
            <person name="Perotto S."/>
            <person name="Peter M."/>
            <person name="Riley R."/>
            <person name="Sitrit Y."/>
            <person name="Stielow B."/>
            <person name="Szollosi G."/>
            <person name="Zifcakova L."/>
            <person name="Stursova M."/>
            <person name="Spatafora J.W."/>
            <person name="Tedersoo L."/>
            <person name="Vaario L.-M."/>
            <person name="Yamada A."/>
            <person name="Yan M."/>
            <person name="Wang P."/>
            <person name="Xu J."/>
            <person name="Bruns T."/>
            <person name="Baldrian P."/>
            <person name="Vilgalys R."/>
            <person name="Henrissat B."/>
            <person name="Grigoriev I.V."/>
            <person name="Hibbett D."/>
            <person name="Nagy L.G."/>
            <person name="Martin F.M."/>
        </authorList>
    </citation>
    <scope>NUCLEOTIDE SEQUENCE</scope>
    <source>
        <strain evidence="2">Prilba</strain>
    </source>
</reference>
<name>A0A9P5TCI8_9AGAM</name>
<reference evidence="2" key="2">
    <citation type="journal article" date="2020" name="Nat. Commun.">
        <title>Large-scale genome sequencing of mycorrhizal fungi provides insights into the early evolution of symbiotic traits.</title>
        <authorList>
            <person name="Miyauchi S."/>
            <person name="Kiss E."/>
            <person name="Kuo A."/>
            <person name="Drula E."/>
            <person name="Kohler A."/>
            <person name="Sanchez-Garcia M."/>
            <person name="Morin E."/>
            <person name="Andreopoulos B."/>
            <person name="Barry K.W."/>
            <person name="Bonito G."/>
            <person name="Buee M."/>
            <person name="Carver A."/>
            <person name="Chen C."/>
            <person name="Cichocki N."/>
            <person name="Clum A."/>
            <person name="Culley D."/>
            <person name="Crous P.W."/>
            <person name="Fauchery L."/>
            <person name="Girlanda M."/>
            <person name="Hayes R.D."/>
            <person name="Keri Z."/>
            <person name="LaButti K."/>
            <person name="Lipzen A."/>
            <person name="Lombard V."/>
            <person name="Magnuson J."/>
            <person name="Maillard F."/>
            <person name="Murat C."/>
            <person name="Nolan M."/>
            <person name="Ohm R.A."/>
            <person name="Pangilinan J."/>
            <person name="Pereira M.F."/>
            <person name="Perotto S."/>
            <person name="Peter M."/>
            <person name="Pfister S."/>
            <person name="Riley R."/>
            <person name="Sitrit Y."/>
            <person name="Stielow J.B."/>
            <person name="Szollosi G."/>
            <person name="Zifcakova L."/>
            <person name="Stursova M."/>
            <person name="Spatafora J.W."/>
            <person name="Tedersoo L."/>
            <person name="Vaario L.M."/>
            <person name="Yamada A."/>
            <person name="Yan M."/>
            <person name="Wang P."/>
            <person name="Xu J."/>
            <person name="Bruns T."/>
            <person name="Baldrian P."/>
            <person name="Vilgalys R."/>
            <person name="Dunand C."/>
            <person name="Henrissat B."/>
            <person name="Grigoriev I.V."/>
            <person name="Hibbett D."/>
            <person name="Nagy L.G."/>
            <person name="Martin F.M."/>
        </authorList>
    </citation>
    <scope>NUCLEOTIDE SEQUENCE</scope>
    <source>
        <strain evidence="2">Prilba</strain>
    </source>
</reference>
<dbReference type="Pfam" id="PF06677">
    <property type="entry name" value="Auto_anti-p27"/>
    <property type="match status" value="1"/>
</dbReference>
<organism evidence="2 3">
    <name type="scientific">Russula ochroleuca</name>
    <dbReference type="NCBI Taxonomy" id="152965"/>
    <lineage>
        <taxon>Eukaryota</taxon>
        <taxon>Fungi</taxon>
        <taxon>Dikarya</taxon>
        <taxon>Basidiomycota</taxon>
        <taxon>Agaricomycotina</taxon>
        <taxon>Agaricomycetes</taxon>
        <taxon>Russulales</taxon>
        <taxon>Russulaceae</taxon>
        <taxon>Russula</taxon>
    </lineage>
</organism>
<dbReference type="PANTHER" id="PTHR16537">
    <property type="entry name" value="SJOEGREN SYNDROME/SCLERODERMA AUTOANTIGEN 1"/>
    <property type="match status" value="1"/>
</dbReference>
<evidence type="ECO:0000313" key="2">
    <source>
        <dbReference type="EMBL" id="KAF8485055.1"/>
    </source>
</evidence>
<evidence type="ECO:0000256" key="1">
    <source>
        <dbReference type="SAM" id="MobiDB-lite"/>
    </source>
</evidence>
<dbReference type="OrthoDB" id="28939at2759"/>
<dbReference type="PANTHER" id="PTHR16537:SF1">
    <property type="entry name" value="PROTEIN ZNRD2"/>
    <property type="match status" value="1"/>
</dbReference>
<dbReference type="InterPro" id="IPR009563">
    <property type="entry name" value="SSSCA1"/>
</dbReference>
<comment type="caution">
    <text evidence="2">The sequence shown here is derived from an EMBL/GenBank/DDBJ whole genome shotgun (WGS) entry which is preliminary data.</text>
</comment>
<accession>A0A9P5TCI8</accession>
<feature type="region of interest" description="Disordered" evidence="1">
    <location>
        <begin position="58"/>
        <end position="103"/>
    </location>
</feature>
<dbReference type="EMBL" id="WHVB01000003">
    <property type="protein sequence ID" value="KAF8485055.1"/>
    <property type="molecule type" value="Genomic_DNA"/>
</dbReference>
<sequence>MSRVFNVSDDLGKFLLDGWTPSDRTCLAEHCRGILLRSPEGHNPVTWVCTSCKGDGTRGLGAGQSQSEQQQRPSSPSLGSSTHNSRSSTPPTEESHDPSSITFTLPVETEESIRRRQQSDFASLEIGRRLLKGWAMLADECPSSTCYGVPLVRPPTTGRDKDPRKECVVCGTVYVTETEKKVVEGSGATAKGKEKTSESPAVHAVVGPASPASKVTHSDPVFPATSSFPQGSNPPVPTFPSRAFSNPIPTSDDTLANSSKALGATLDALSQRLMLLSGQTFLDPVTISQTADAIAKTGQALAVINMLRHNQ</sequence>
<feature type="compositionally biased region" description="Polar residues" evidence="1">
    <location>
        <begin position="78"/>
        <end position="103"/>
    </location>
</feature>
<evidence type="ECO:0000313" key="3">
    <source>
        <dbReference type="Proteomes" id="UP000759537"/>
    </source>
</evidence>
<feature type="compositionally biased region" description="Low complexity" evidence="1">
    <location>
        <begin position="64"/>
        <end position="77"/>
    </location>
</feature>
<gene>
    <name evidence="2" type="ORF">DFH94DRAFT_260287</name>
</gene>
<protein>
    <submittedName>
        <fullName evidence="2">Uncharacterized protein</fullName>
    </submittedName>
</protein>
<dbReference type="AlphaFoldDB" id="A0A9P5TCI8"/>